<evidence type="ECO:0000259" key="8">
    <source>
        <dbReference type="Pfam" id="PF16363"/>
    </source>
</evidence>
<dbReference type="InterPro" id="IPR005888">
    <property type="entry name" value="dTDP_Gluc_deHydtase"/>
</dbReference>
<dbReference type="FunFam" id="3.40.50.720:FF:000304">
    <property type="entry name" value="UDP-glucose 4,6-dehydratase"/>
    <property type="match status" value="1"/>
</dbReference>
<dbReference type="NCBIfam" id="TIGR01181">
    <property type="entry name" value="dTDP_gluc_dehyt"/>
    <property type="match status" value="1"/>
</dbReference>
<comment type="similarity">
    <text evidence="3 7">Belongs to the NAD(P)-dependent epimerase/dehydratase family. dTDP-glucose dehydratase subfamily.</text>
</comment>
<dbReference type="EMBL" id="MFJG01000017">
    <property type="protein sequence ID" value="OGG07090.1"/>
    <property type="molecule type" value="Genomic_DNA"/>
</dbReference>
<protein>
    <recommendedName>
        <fullName evidence="4 7">dTDP-glucose 4,6-dehydratase</fullName>
        <ecNumber evidence="4 7">4.2.1.46</ecNumber>
    </recommendedName>
</protein>
<evidence type="ECO:0000313" key="10">
    <source>
        <dbReference type="Proteomes" id="UP000178681"/>
    </source>
</evidence>
<evidence type="ECO:0000256" key="3">
    <source>
        <dbReference type="ARBA" id="ARBA00008178"/>
    </source>
</evidence>
<dbReference type="GO" id="GO:0009225">
    <property type="term" value="P:nucleotide-sugar metabolic process"/>
    <property type="evidence" value="ECO:0007669"/>
    <property type="project" value="InterPro"/>
</dbReference>
<dbReference type="EC" id="4.2.1.46" evidence="4 7"/>
<dbReference type="GO" id="GO:0008460">
    <property type="term" value="F:dTDP-glucose 4,6-dehydratase activity"/>
    <property type="evidence" value="ECO:0007669"/>
    <property type="project" value="UniProtKB-EC"/>
</dbReference>
<dbReference type="Gene3D" id="3.90.25.10">
    <property type="entry name" value="UDP-galactose 4-epimerase, domain 1"/>
    <property type="match status" value="1"/>
</dbReference>
<comment type="catalytic activity">
    <reaction evidence="1 7">
        <text>dTDP-alpha-D-glucose = dTDP-4-dehydro-6-deoxy-alpha-D-glucose + H2O</text>
        <dbReference type="Rhea" id="RHEA:17221"/>
        <dbReference type="ChEBI" id="CHEBI:15377"/>
        <dbReference type="ChEBI" id="CHEBI:57477"/>
        <dbReference type="ChEBI" id="CHEBI:57649"/>
        <dbReference type="EC" id="4.2.1.46"/>
    </reaction>
</comment>
<dbReference type="AlphaFoldDB" id="A0A1F5Z3R0"/>
<accession>A0A1F5Z3R0</accession>
<dbReference type="Pfam" id="PF16363">
    <property type="entry name" value="GDP_Man_Dehyd"/>
    <property type="match status" value="1"/>
</dbReference>
<evidence type="ECO:0000256" key="5">
    <source>
        <dbReference type="ARBA" id="ARBA00023027"/>
    </source>
</evidence>
<keyword evidence="6 7" id="KW-0456">Lyase</keyword>
<gene>
    <name evidence="9" type="ORF">A2872_02740</name>
</gene>
<feature type="domain" description="NAD(P)-binding" evidence="8">
    <location>
        <begin position="4"/>
        <end position="305"/>
    </location>
</feature>
<evidence type="ECO:0000256" key="4">
    <source>
        <dbReference type="ARBA" id="ARBA00011990"/>
    </source>
</evidence>
<dbReference type="PANTHER" id="PTHR43000">
    <property type="entry name" value="DTDP-D-GLUCOSE 4,6-DEHYDRATASE-RELATED"/>
    <property type="match status" value="1"/>
</dbReference>
<dbReference type="InterPro" id="IPR036291">
    <property type="entry name" value="NAD(P)-bd_dom_sf"/>
</dbReference>
<comment type="caution">
    <text evidence="9">The sequence shown here is derived from an EMBL/GenBank/DDBJ whole genome shotgun (WGS) entry which is preliminary data.</text>
</comment>
<evidence type="ECO:0000256" key="1">
    <source>
        <dbReference type="ARBA" id="ARBA00001539"/>
    </source>
</evidence>
<dbReference type="Proteomes" id="UP000178681">
    <property type="component" value="Unassembled WGS sequence"/>
</dbReference>
<reference evidence="9 10" key="1">
    <citation type="journal article" date="2016" name="Nat. Commun.">
        <title>Thousands of microbial genomes shed light on interconnected biogeochemical processes in an aquifer system.</title>
        <authorList>
            <person name="Anantharaman K."/>
            <person name="Brown C.T."/>
            <person name="Hug L.A."/>
            <person name="Sharon I."/>
            <person name="Castelle C.J."/>
            <person name="Probst A.J."/>
            <person name="Thomas B.C."/>
            <person name="Singh A."/>
            <person name="Wilkins M.J."/>
            <person name="Karaoz U."/>
            <person name="Brodie E.L."/>
            <person name="Williams K.H."/>
            <person name="Hubbard S.S."/>
            <person name="Banfield J.F."/>
        </authorList>
    </citation>
    <scope>NUCLEOTIDE SEQUENCE [LARGE SCALE GENOMIC DNA]</scope>
</reference>
<evidence type="ECO:0000256" key="2">
    <source>
        <dbReference type="ARBA" id="ARBA00001911"/>
    </source>
</evidence>
<dbReference type="CDD" id="cd05246">
    <property type="entry name" value="dTDP_GD_SDR_e"/>
    <property type="match status" value="1"/>
</dbReference>
<organism evidence="9 10">
    <name type="scientific">Candidatus Gottesmanbacteria bacterium RIFCSPHIGHO2_01_FULL_42_12</name>
    <dbReference type="NCBI Taxonomy" id="1798377"/>
    <lineage>
        <taxon>Bacteria</taxon>
        <taxon>Candidatus Gottesmaniibacteriota</taxon>
    </lineage>
</organism>
<evidence type="ECO:0000256" key="6">
    <source>
        <dbReference type="ARBA" id="ARBA00023239"/>
    </source>
</evidence>
<evidence type="ECO:0000313" key="9">
    <source>
        <dbReference type="EMBL" id="OGG07090.1"/>
    </source>
</evidence>
<sequence length="340" mass="39036">MKLLVTGGAGFIGSNFIHYWLKKYPKDFIINIDALKYSGNLENHTDIEKNPNYKFVKVDIAKANDVETVVKQGGIDVIVNFAAQTHVDRALYYSYEFIESNVIGVKNLLEAAKLHGVKRYHQISTDEVYGDLPLFSKEKFKETTPLLPRNEYAATKAAAEHLVMAYFHTHKLPVTISNCTNNIGPNQYPEKFLPLAITNILEGKKVPLYGSGKYVRDWLYVLDHCRGIDLVIHKGKVGESYIMGSDHTEITNIALLKLLLKQMGRGEDLIEHVTDRPGHDRKYAVDWSKIKKLGWRPIYSLEESLNLTVKWYTENPSWWKKIKSGEFRKHFEITYKKAND</sequence>
<comment type="cofactor">
    <cofactor evidence="2 7">
        <name>NAD(+)</name>
        <dbReference type="ChEBI" id="CHEBI:57540"/>
    </cofactor>
</comment>
<evidence type="ECO:0000256" key="7">
    <source>
        <dbReference type="RuleBase" id="RU004473"/>
    </source>
</evidence>
<keyword evidence="5" id="KW-0520">NAD</keyword>
<dbReference type="InterPro" id="IPR016040">
    <property type="entry name" value="NAD(P)-bd_dom"/>
</dbReference>
<dbReference type="Gene3D" id="3.40.50.720">
    <property type="entry name" value="NAD(P)-binding Rossmann-like Domain"/>
    <property type="match status" value="1"/>
</dbReference>
<proteinExistence type="inferred from homology"/>
<dbReference type="SUPFAM" id="SSF51735">
    <property type="entry name" value="NAD(P)-binding Rossmann-fold domains"/>
    <property type="match status" value="1"/>
</dbReference>
<dbReference type="STRING" id="1798377.A2872_02740"/>
<name>A0A1F5Z3R0_9BACT</name>